<protein>
    <recommendedName>
        <fullName evidence="2">J domain-containing protein</fullName>
    </recommendedName>
</protein>
<feature type="domain" description="J" evidence="2">
    <location>
        <begin position="2"/>
        <end position="63"/>
    </location>
</feature>
<dbReference type="EMBL" id="CAUJNA010002024">
    <property type="protein sequence ID" value="CAJ1390209.1"/>
    <property type="molecule type" value="Genomic_DNA"/>
</dbReference>
<comment type="caution">
    <text evidence="3">The sequence shown here is derived from an EMBL/GenBank/DDBJ whole genome shotgun (WGS) entry which is preliminary data.</text>
</comment>
<gene>
    <name evidence="3" type="ORF">EVOR1521_LOCUS15690</name>
</gene>
<feature type="compositionally biased region" description="Gly residues" evidence="1">
    <location>
        <begin position="813"/>
        <end position="825"/>
    </location>
</feature>
<feature type="compositionally biased region" description="Pro residues" evidence="1">
    <location>
        <begin position="340"/>
        <end position="353"/>
    </location>
</feature>
<accession>A0AA36INZ7</accession>
<dbReference type="GO" id="GO:0030544">
    <property type="term" value="F:Hsp70 protein binding"/>
    <property type="evidence" value="ECO:0007669"/>
    <property type="project" value="TreeGrafter"/>
</dbReference>
<evidence type="ECO:0000313" key="3">
    <source>
        <dbReference type="EMBL" id="CAJ1390209.1"/>
    </source>
</evidence>
<feature type="region of interest" description="Disordered" evidence="1">
    <location>
        <begin position="142"/>
        <end position="163"/>
    </location>
</feature>
<dbReference type="Proteomes" id="UP001178507">
    <property type="component" value="Unassembled WGS sequence"/>
</dbReference>
<dbReference type="InterPro" id="IPR018253">
    <property type="entry name" value="DnaJ_domain_CS"/>
</dbReference>
<keyword evidence="4" id="KW-1185">Reference proteome</keyword>
<feature type="region of interest" description="Disordered" evidence="1">
    <location>
        <begin position="774"/>
        <end position="833"/>
    </location>
</feature>
<feature type="region of interest" description="Disordered" evidence="1">
    <location>
        <begin position="650"/>
        <end position="741"/>
    </location>
</feature>
<dbReference type="PANTHER" id="PTHR43908:SF3">
    <property type="entry name" value="AT29763P-RELATED"/>
    <property type="match status" value="1"/>
</dbReference>
<dbReference type="InterPro" id="IPR001623">
    <property type="entry name" value="DnaJ_domain"/>
</dbReference>
<evidence type="ECO:0000256" key="1">
    <source>
        <dbReference type="SAM" id="MobiDB-lite"/>
    </source>
</evidence>
<reference evidence="3" key="1">
    <citation type="submission" date="2023-08" db="EMBL/GenBank/DDBJ databases">
        <authorList>
            <person name="Chen Y."/>
            <person name="Shah S."/>
            <person name="Dougan E. K."/>
            <person name="Thang M."/>
            <person name="Chan C."/>
        </authorList>
    </citation>
    <scope>NUCLEOTIDE SEQUENCE</scope>
</reference>
<sequence length="840" mass="92659">MTYYSELRVPRSAGPRAIYAAYRNRALQTHPDKGGSHDAYIKVRQAFEVLSDPRQRAEYDAELRSTGEPDGVGASGARRPDSGRPQRAETLALTGDTPWQQAARTIVSMLNLSETLWASALESHTAEVLDCCRRQLQRCRESPNLRGQAAKESEERSSEGPAIRGLYQTKRGTWEVSLSIQRVQCAIFNVADIARAHDWHIALVELRQKVAEKIQSGEGDREAFRDAVQEAYEADPELRLVLSFRVAIREPIRGTGLAAKKVISGPFTLRLESALQLRNRVQQLRHMGGSPQEIDKEIRDAKTYEKKQRDLHKARQAAMLQEVSSALDQIRREEMRRKQVPPPLALPAPPPAPEVEGPQAPQVPAAERKAPPAPQEEPETRSGDYSVPMKGFAKFCRGMSLSKPQREELLKRVQDDTEVQNAIREAIARHCGNLRGSRQKMLAPAPSQRGGTLALPAPKKAREEKHRRLRLGVESYALVPAAPPGGHVRRKSLLEILLEKHEAFHPGLLTICELIRVTSCSRRTYAASSGATKRQFSNFRLADFGRNSARSKRGRALPCGELRMLQECLRTRRFAIHVRHLDLSTLEMAPISKEEFQYMLGCLPNLASIVLPSRGWAGTLQLRTFVNIAKALKVSIGASAHADIILRGAGSRQQSSVHGAHGAHAPRGEREPREREPRDHREREPRGRKRPCESQAPRPRGRQRVDSQEVSDRPRLVLSTPALPAPPLPAPQALPAPAAAPEVAPLPPAPFVRPELPQSPPAPSPLRALHALRAAQPAPAPATTRRAQSAPSSSALNALRGGLRRRRDTETTGGAGGSGANGGRRGAVEGDHGMWWLSRI</sequence>
<dbReference type="InterPro" id="IPR051100">
    <property type="entry name" value="DnaJ_subfamily_B/C"/>
</dbReference>
<feature type="region of interest" description="Disordered" evidence="1">
    <location>
        <begin position="337"/>
        <end position="388"/>
    </location>
</feature>
<feature type="compositionally biased region" description="Basic and acidic residues" evidence="1">
    <location>
        <begin position="703"/>
        <end position="715"/>
    </location>
</feature>
<dbReference type="PROSITE" id="PS50076">
    <property type="entry name" value="DNAJ_2"/>
    <property type="match status" value="1"/>
</dbReference>
<feature type="region of interest" description="Disordered" evidence="1">
    <location>
        <begin position="61"/>
        <end position="86"/>
    </location>
</feature>
<feature type="compositionally biased region" description="Basic and acidic residues" evidence="1">
    <location>
        <begin position="142"/>
        <end position="158"/>
    </location>
</feature>
<dbReference type="Pfam" id="PF00226">
    <property type="entry name" value="DnaJ"/>
    <property type="match status" value="1"/>
</dbReference>
<feature type="region of interest" description="Disordered" evidence="1">
    <location>
        <begin position="442"/>
        <end position="462"/>
    </location>
</feature>
<dbReference type="AlphaFoldDB" id="A0AA36INZ7"/>
<feature type="compositionally biased region" description="Basic and acidic residues" evidence="1">
    <location>
        <begin position="666"/>
        <end position="685"/>
    </location>
</feature>
<feature type="compositionally biased region" description="Pro residues" evidence="1">
    <location>
        <begin position="723"/>
        <end position="734"/>
    </location>
</feature>
<dbReference type="PROSITE" id="PS00636">
    <property type="entry name" value="DNAJ_1"/>
    <property type="match status" value="1"/>
</dbReference>
<name>A0AA36INZ7_9DINO</name>
<dbReference type="InterPro" id="IPR036869">
    <property type="entry name" value="J_dom_sf"/>
</dbReference>
<proteinExistence type="predicted"/>
<evidence type="ECO:0000259" key="2">
    <source>
        <dbReference type="PROSITE" id="PS50076"/>
    </source>
</evidence>
<dbReference type="GO" id="GO:0071218">
    <property type="term" value="P:cellular response to misfolded protein"/>
    <property type="evidence" value="ECO:0007669"/>
    <property type="project" value="TreeGrafter"/>
</dbReference>
<feature type="compositionally biased region" description="Low complexity" evidence="1">
    <location>
        <begin position="774"/>
        <end position="801"/>
    </location>
</feature>
<dbReference type="SUPFAM" id="SSF46565">
    <property type="entry name" value="Chaperone J-domain"/>
    <property type="match status" value="1"/>
</dbReference>
<dbReference type="GO" id="GO:0005789">
    <property type="term" value="C:endoplasmic reticulum membrane"/>
    <property type="evidence" value="ECO:0007669"/>
    <property type="project" value="TreeGrafter"/>
</dbReference>
<organism evidence="3 4">
    <name type="scientific">Effrenium voratum</name>
    <dbReference type="NCBI Taxonomy" id="2562239"/>
    <lineage>
        <taxon>Eukaryota</taxon>
        <taxon>Sar</taxon>
        <taxon>Alveolata</taxon>
        <taxon>Dinophyceae</taxon>
        <taxon>Suessiales</taxon>
        <taxon>Symbiodiniaceae</taxon>
        <taxon>Effrenium</taxon>
    </lineage>
</organism>
<dbReference type="Gene3D" id="1.10.287.110">
    <property type="entry name" value="DnaJ domain"/>
    <property type="match status" value="1"/>
</dbReference>
<dbReference type="SMART" id="SM00271">
    <property type="entry name" value="DnaJ"/>
    <property type="match status" value="1"/>
</dbReference>
<dbReference type="CDD" id="cd06257">
    <property type="entry name" value="DnaJ"/>
    <property type="match status" value="1"/>
</dbReference>
<evidence type="ECO:0000313" key="4">
    <source>
        <dbReference type="Proteomes" id="UP001178507"/>
    </source>
</evidence>
<dbReference type="PANTHER" id="PTHR43908">
    <property type="entry name" value="AT29763P-RELATED"/>
    <property type="match status" value="1"/>
</dbReference>